<evidence type="ECO:0000313" key="8">
    <source>
        <dbReference type="EMBL" id="JAS21511.1"/>
    </source>
</evidence>
<evidence type="ECO:0000256" key="6">
    <source>
        <dbReference type="SAM" id="Phobius"/>
    </source>
</evidence>
<sequence length="314" mass="35613">ILHEFHNVDDGLNAIKQGRVWGLVHFSENYTRSVIDRIAYGRDAPDDIIEWSNVDIWMDMSNLWIMEVLKINIVYGLMDYLKELFVECGSSPKLADLPFRFGEPVYGDSRPQFFTFVAPGIIITFCFYLPLMFTTGAIMMEKASGLLDRSVTAGMSILEIVSAHSVIQFVILLFQNGIILGYFYVIYDTPMHGSVPLLLFLIFLVEFSGMCYAFMLAVFFEQEKLATYAGVGTIVGLFTMCGVVWPFQGMHWVLKSVIWLAPVQPAVEAYRGIAERAFGLENRTVMSGFLSTILWTFVFIIAAYKISRRKKIGL</sequence>
<keyword evidence="5 6" id="KW-0472">Membrane</keyword>
<feature type="transmembrane region" description="Helical" evidence="6">
    <location>
        <begin position="285"/>
        <end position="304"/>
    </location>
</feature>
<evidence type="ECO:0000256" key="5">
    <source>
        <dbReference type="ARBA" id="ARBA00023136"/>
    </source>
</evidence>
<feature type="transmembrane region" description="Helical" evidence="6">
    <location>
        <begin position="197"/>
        <end position="220"/>
    </location>
</feature>
<feature type="transmembrane region" description="Helical" evidence="6">
    <location>
        <begin position="113"/>
        <end position="139"/>
    </location>
</feature>
<proteinExistence type="predicted"/>
<dbReference type="Pfam" id="PF12698">
    <property type="entry name" value="ABC2_membrane_3"/>
    <property type="match status" value="1"/>
</dbReference>
<evidence type="ECO:0000259" key="7">
    <source>
        <dbReference type="Pfam" id="PF12698"/>
    </source>
</evidence>
<evidence type="ECO:0000256" key="2">
    <source>
        <dbReference type="ARBA" id="ARBA00022475"/>
    </source>
</evidence>
<dbReference type="InterPro" id="IPR013525">
    <property type="entry name" value="ABC2_TM"/>
</dbReference>
<dbReference type="GO" id="GO:0140359">
    <property type="term" value="F:ABC-type transporter activity"/>
    <property type="evidence" value="ECO:0007669"/>
    <property type="project" value="InterPro"/>
</dbReference>
<protein>
    <recommendedName>
        <fullName evidence="7">ABC-2 type transporter transmembrane domain-containing protein</fullName>
    </recommendedName>
</protein>
<gene>
    <name evidence="8" type="ORF">g.18750</name>
</gene>
<keyword evidence="4 6" id="KW-1133">Transmembrane helix</keyword>
<dbReference type="PANTHER" id="PTHR30294">
    <property type="entry name" value="MEMBRANE COMPONENT OF ABC TRANSPORTER YHHJ-RELATED"/>
    <property type="match status" value="1"/>
</dbReference>
<dbReference type="InterPro" id="IPR051449">
    <property type="entry name" value="ABC-2_transporter_component"/>
</dbReference>
<feature type="transmembrane region" description="Helical" evidence="6">
    <location>
        <begin position="227"/>
        <end position="247"/>
    </location>
</feature>
<comment type="subcellular location">
    <subcellularLocation>
        <location evidence="1">Cell membrane</location>
        <topology evidence="1">Multi-pass membrane protein</topology>
    </subcellularLocation>
</comment>
<reference evidence="8" key="1">
    <citation type="submission" date="2015-12" db="EMBL/GenBank/DDBJ databases">
        <title>De novo transcriptome assembly of four potential Pierce s Disease insect vectors from Arizona vineyards.</title>
        <authorList>
            <person name="Tassone E.E."/>
        </authorList>
    </citation>
    <scope>NUCLEOTIDE SEQUENCE</scope>
</reference>
<evidence type="ECO:0000256" key="4">
    <source>
        <dbReference type="ARBA" id="ARBA00022989"/>
    </source>
</evidence>
<feature type="domain" description="ABC-2 type transporter transmembrane" evidence="7">
    <location>
        <begin position="4"/>
        <end position="304"/>
    </location>
</feature>
<evidence type="ECO:0000256" key="3">
    <source>
        <dbReference type="ARBA" id="ARBA00022692"/>
    </source>
</evidence>
<accession>A0A1B6D749</accession>
<feature type="non-terminal residue" evidence="8">
    <location>
        <position position="1"/>
    </location>
</feature>
<dbReference type="EMBL" id="GEDC01015787">
    <property type="protein sequence ID" value="JAS21511.1"/>
    <property type="molecule type" value="Transcribed_RNA"/>
</dbReference>
<keyword evidence="2" id="KW-1003">Cell membrane</keyword>
<dbReference type="AlphaFoldDB" id="A0A1B6D749"/>
<feature type="transmembrane region" description="Helical" evidence="6">
    <location>
        <begin position="160"/>
        <end position="185"/>
    </location>
</feature>
<dbReference type="GO" id="GO:0005886">
    <property type="term" value="C:plasma membrane"/>
    <property type="evidence" value="ECO:0007669"/>
    <property type="project" value="UniProtKB-SubCell"/>
</dbReference>
<evidence type="ECO:0000256" key="1">
    <source>
        <dbReference type="ARBA" id="ARBA00004651"/>
    </source>
</evidence>
<organism evidence="8">
    <name type="scientific">Clastoptera arizonana</name>
    <name type="common">Arizona spittle bug</name>
    <dbReference type="NCBI Taxonomy" id="38151"/>
    <lineage>
        <taxon>Eukaryota</taxon>
        <taxon>Metazoa</taxon>
        <taxon>Ecdysozoa</taxon>
        <taxon>Arthropoda</taxon>
        <taxon>Hexapoda</taxon>
        <taxon>Insecta</taxon>
        <taxon>Pterygota</taxon>
        <taxon>Neoptera</taxon>
        <taxon>Paraneoptera</taxon>
        <taxon>Hemiptera</taxon>
        <taxon>Auchenorrhyncha</taxon>
        <taxon>Cercopoidea</taxon>
        <taxon>Clastopteridae</taxon>
        <taxon>Clastoptera</taxon>
    </lineage>
</organism>
<keyword evidence="3 6" id="KW-0812">Transmembrane</keyword>
<name>A0A1B6D749_9HEMI</name>
<dbReference type="PANTHER" id="PTHR30294:SF38">
    <property type="entry name" value="TRANSPORT PERMEASE PROTEIN"/>
    <property type="match status" value="1"/>
</dbReference>